<dbReference type="SUPFAM" id="SSF53901">
    <property type="entry name" value="Thiolase-like"/>
    <property type="match status" value="1"/>
</dbReference>
<accession>A0ABQ4E223</accession>
<evidence type="ECO:0000256" key="1">
    <source>
        <dbReference type="ARBA" id="ARBA00022679"/>
    </source>
</evidence>
<name>A0ABQ4E223_9ACTN</name>
<dbReference type="PANTHER" id="PTHR34069">
    <property type="entry name" value="3-OXOACYL-[ACYL-CARRIER-PROTEIN] SYNTHASE 3"/>
    <property type="match status" value="1"/>
</dbReference>
<evidence type="ECO:0000313" key="6">
    <source>
        <dbReference type="Proteomes" id="UP000646749"/>
    </source>
</evidence>
<sequence>MLRDVYLAGIGSALPPMESVDAAVAAGRYEAELAARTQQVSVTVAPDGTESPDLAVDAARLALRRAGGNPAQVAMLLHGMLAPPVAMWHGAGYIHRQLGLPAGGCAATDLDAGCATALIGLETASAYLRSRDEDELAVVTAADCWRLPMVDRWRTAACPFGDGGVAVVLSSRGGFARIAGAASLSEPFLEPINRGYDPFTADGAGHTRPIVLRDRGGRGDDKVAQWSAVVKAVQGVVSEAVRRSGIDMSQIDHFVCPFIGYEQIAKQFLEPLSFDMGAVPWEFARRVGHIGAADPLVGLDHLIHTERVSWRYILVLGAGLGGIFNAMVIENTEA</sequence>
<comment type="caution">
    <text evidence="5">The sequence shown here is derived from an EMBL/GenBank/DDBJ whole genome shotgun (WGS) entry which is preliminary data.</text>
</comment>
<feature type="domain" description="Beta-ketoacyl-[acyl-carrier-protein] synthase III N-terminal" evidence="4">
    <location>
        <begin position="109"/>
        <end position="173"/>
    </location>
</feature>
<feature type="domain" description="Beta-ketoacyl-[acyl-carrier-protein] synthase III C-terminal" evidence="3">
    <location>
        <begin position="242"/>
        <end position="330"/>
    </location>
</feature>
<dbReference type="EMBL" id="BONW01000016">
    <property type="protein sequence ID" value="GIG88768.1"/>
    <property type="molecule type" value="Genomic_DNA"/>
</dbReference>
<dbReference type="CDD" id="cd00827">
    <property type="entry name" value="init_cond_enzymes"/>
    <property type="match status" value="1"/>
</dbReference>
<protein>
    <recommendedName>
        <fullName evidence="7">3-oxoacyl-ACP synthase</fullName>
    </recommendedName>
</protein>
<dbReference type="Proteomes" id="UP000646749">
    <property type="component" value="Unassembled WGS sequence"/>
</dbReference>
<dbReference type="InterPro" id="IPR013751">
    <property type="entry name" value="ACP_syn_III_N"/>
</dbReference>
<keyword evidence="6" id="KW-1185">Reference proteome</keyword>
<dbReference type="RefSeq" id="WP_203867254.1">
    <property type="nucleotide sequence ID" value="NZ_BONW01000016.1"/>
</dbReference>
<proteinExistence type="predicted"/>
<dbReference type="InterPro" id="IPR013747">
    <property type="entry name" value="ACP_syn_III_C"/>
</dbReference>
<dbReference type="Gene3D" id="3.40.47.10">
    <property type="match status" value="2"/>
</dbReference>
<dbReference type="Pfam" id="PF08541">
    <property type="entry name" value="ACP_syn_III_C"/>
    <property type="match status" value="1"/>
</dbReference>
<dbReference type="PANTHER" id="PTHR34069:SF2">
    <property type="entry name" value="BETA-KETOACYL-[ACYL-CARRIER-PROTEIN] SYNTHASE III"/>
    <property type="match status" value="1"/>
</dbReference>
<evidence type="ECO:0008006" key="7">
    <source>
        <dbReference type="Google" id="ProtNLM"/>
    </source>
</evidence>
<keyword evidence="1" id="KW-0808">Transferase</keyword>
<evidence type="ECO:0000256" key="2">
    <source>
        <dbReference type="ARBA" id="ARBA00023315"/>
    </source>
</evidence>
<evidence type="ECO:0000259" key="3">
    <source>
        <dbReference type="Pfam" id="PF08541"/>
    </source>
</evidence>
<keyword evidence="2" id="KW-0012">Acyltransferase</keyword>
<dbReference type="InterPro" id="IPR016039">
    <property type="entry name" value="Thiolase-like"/>
</dbReference>
<organism evidence="5 6">
    <name type="scientific">Plantactinospora endophytica</name>
    <dbReference type="NCBI Taxonomy" id="673535"/>
    <lineage>
        <taxon>Bacteria</taxon>
        <taxon>Bacillati</taxon>
        <taxon>Actinomycetota</taxon>
        <taxon>Actinomycetes</taxon>
        <taxon>Micromonosporales</taxon>
        <taxon>Micromonosporaceae</taxon>
        <taxon>Plantactinospora</taxon>
    </lineage>
</organism>
<evidence type="ECO:0000259" key="4">
    <source>
        <dbReference type="Pfam" id="PF08545"/>
    </source>
</evidence>
<gene>
    <name evidence="5" type="ORF">Pen02_37040</name>
</gene>
<evidence type="ECO:0000313" key="5">
    <source>
        <dbReference type="EMBL" id="GIG88768.1"/>
    </source>
</evidence>
<reference evidence="5 6" key="1">
    <citation type="submission" date="2021-01" db="EMBL/GenBank/DDBJ databases">
        <title>Whole genome shotgun sequence of Plantactinospora endophytica NBRC 110450.</title>
        <authorList>
            <person name="Komaki H."/>
            <person name="Tamura T."/>
        </authorList>
    </citation>
    <scope>NUCLEOTIDE SEQUENCE [LARGE SCALE GENOMIC DNA]</scope>
    <source>
        <strain evidence="5 6">NBRC 110450</strain>
    </source>
</reference>
<dbReference type="Pfam" id="PF08545">
    <property type="entry name" value="ACP_syn_III"/>
    <property type="match status" value="1"/>
</dbReference>